<dbReference type="Proteomes" id="UP000236311">
    <property type="component" value="Unassembled WGS sequence"/>
</dbReference>
<dbReference type="Gene3D" id="2.40.50.230">
    <property type="entry name" value="Gp5 N-terminal domain"/>
    <property type="match status" value="1"/>
</dbReference>
<gene>
    <name evidence="1" type="ORF">AMURIS_02771</name>
</gene>
<organism evidence="1 2">
    <name type="scientific">Acetatifactor muris</name>
    <dbReference type="NCBI Taxonomy" id="879566"/>
    <lineage>
        <taxon>Bacteria</taxon>
        <taxon>Bacillati</taxon>
        <taxon>Bacillota</taxon>
        <taxon>Clostridia</taxon>
        <taxon>Lachnospirales</taxon>
        <taxon>Lachnospiraceae</taxon>
        <taxon>Acetatifactor</taxon>
    </lineage>
</organism>
<proteinExistence type="predicted"/>
<evidence type="ECO:0000313" key="1">
    <source>
        <dbReference type="EMBL" id="SOY30048.1"/>
    </source>
</evidence>
<dbReference type="AlphaFoldDB" id="A0A2K4ZHT3"/>
<protein>
    <submittedName>
        <fullName evidence="1">Phage-related baseplate assembly protein</fullName>
    </submittedName>
</protein>
<sequence length="156" mass="16629">MSDGGNRIGTVSSVDADTGMVSVVFEDRDGEVTELLPYATFNEEYKLPQLGAKVVVIHLSNGGEMGIILGTYWNEYNAAGNPGTFHKDLGGGAYINYKDGVLTLASEHTVIASLDGSETHQGADVETILLKLHDHEKRIAALEKAVGVGKGVVEWP</sequence>
<keyword evidence="2" id="KW-1185">Reference proteome</keyword>
<evidence type="ECO:0000313" key="2">
    <source>
        <dbReference type="Proteomes" id="UP000236311"/>
    </source>
</evidence>
<accession>A0A2K4ZHT3</accession>
<name>A0A2K4ZHT3_9FIRM</name>
<dbReference type="InterPro" id="IPR037026">
    <property type="entry name" value="Vgr_OB-fold_dom_sf"/>
</dbReference>
<dbReference type="RefSeq" id="WP_207656161.1">
    <property type="nucleotide sequence ID" value="NZ_JANJZD010000012.1"/>
</dbReference>
<reference evidence="1 2" key="1">
    <citation type="submission" date="2018-01" db="EMBL/GenBank/DDBJ databases">
        <authorList>
            <person name="Gaut B.S."/>
            <person name="Morton B.R."/>
            <person name="Clegg M.T."/>
            <person name="Duvall M.R."/>
        </authorList>
    </citation>
    <scope>NUCLEOTIDE SEQUENCE [LARGE SCALE GENOMIC DNA]</scope>
    <source>
        <strain evidence="1">GP69</strain>
    </source>
</reference>
<dbReference type="EMBL" id="OFSM01000013">
    <property type="protein sequence ID" value="SOY30048.1"/>
    <property type="molecule type" value="Genomic_DNA"/>
</dbReference>